<reference evidence="2 3" key="1">
    <citation type="journal article" date="2010" name="DNA Res.">
        <title>Genome sequence of Kitasatospora setae NBRC 14216T: an evolutionary snapshot of the family Streptomycetaceae.</title>
        <authorList>
            <person name="Ichikawa N."/>
            <person name="Oguchi A."/>
            <person name="Ikeda H."/>
            <person name="Ishikawa J."/>
            <person name="Kitani S."/>
            <person name="Watanabe Y."/>
            <person name="Nakamura S."/>
            <person name="Katano Y."/>
            <person name="Kishi E."/>
            <person name="Sasagawa M."/>
            <person name="Ankai A."/>
            <person name="Fukui S."/>
            <person name="Hashimoto Y."/>
            <person name="Kamata S."/>
            <person name="Otoguro M."/>
            <person name="Tanikawa S."/>
            <person name="Nihira T."/>
            <person name="Horinouchi S."/>
            <person name="Ohnishi Y."/>
            <person name="Hayakawa M."/>
            <person name="Kuzuyama T."/>
            <person name="Arisawa A."/>
            <person name="Nomoto F."/>
            <person name="Miura H."/>
            <person name="Takahashi Y."/>
            <person name="Fujita N."/>
        </authorList>
    </citation>
    <scope>NUCLEOTIDE SEQUENCE [LARGE SCALE GENOMIC DNA]</scope>
    <source>
        <strain evidence="3">ATCC 33774 / DSM 43861 / JCM 3304 / KCC A-0304 / NBRC 14216 / KM-6054</strain>
    </source>
</reference>
<gene>
    <name evidence="2" type="ordered locus">KSE_15140</name>
</gene>
<dbReference type="PATRIC" id="fig|452652.3.peg.1514"/>
<proteinExistence type="predicted"/>
<protein>
    <recommendedName>
        <fullName evidence="4">Secreted protein</fullName>
    </recommendedName>
</protein>
<dbReference type="KEGG" id="ksk:KSE_15140"/>
<dbReference type="AlphaFoldDB" id="E4N810"/>
<evidence type="ECO:0008006" key="4">
    <source>
        <dbReference type="Google" id="ProtNLM"/>
    </source>
</evidence>
<dbReference type="PROSITE" id="PS51257">
    <property type="entry name" value="PROKAR_LIPOPROTEIN"/>
    <property type="match status" value="1"/>
</dbReference>
<feature type="chain" id="PRO_5003185026" description="Secreted protein" evidence="1">
    <location>
        <begin position="27"/>
        <end position="137"/>
    </location>
</feature>
<dbReference type="EMBL" id="AP010968">
    <property type="protein sequence ID" value="BAJ27341.1"/>
    <property type="molecule type" value="Genomic_DNA"/>
</dbReference>
<dbReference type="Proteomes" id="UP000007076">
    <property type="component" value="Chromosome"/>
</dbReference>
<dbReference type="RefSeq" id="WP_014134659.1">
    <property type="nucleotide sequence ID" value="NC_016109.1"/>
</dbReference>
<keyword evidence="1" id="KW-0732">Signal</keyword>
<dbReference type="HOGENOM" id="CLU_1945906_0_0_11"/>
<accession>E4N810</accession>
<evidence type="ECO:0000313" key="2">
    <source>
        <dbReference type="EMBL" id="BAJ27341.1"/>
    </source>
</evidence>
<evidence type="ECO:0000256" key="1">
    <source>
        <dbReference type="SAM" id="SignalP"/>
    </source>
</evidence>
<name>E4N810_KITSK</name>
<feature type="signal peptide" evidence="1">
    <location>
        <begin position="1"/>
        <end position="26"/>
    </location>
</feature>
<organism evidence="2 3">
    <name type="scientific">Kitasatospora setae (strain ATCC 33774 / DSM 43861 / JCM 3304 / KCC A-0304 / NBRC 14216 / KM-6054)</name>
    <name type="common">Streptomyces setae</name>
    <dbReference type="NCBI Taxonomy" id="452652"/>
    <lineage>
        <taxon>Bacteria</taxon>
        <taxon>Bacillati</taxon>
        <taxon>Actinomycetota</taxon>
        <taxon>Actinomycetes</taxon>
        <taxon>Kitasatosporales</taxon>
        <taxon>Streptomycetaceae</taxon>
        <taxon>Kitasatospora</taxon>
    </lineage>
</organism>
<sequence length="137" mass="13947">MRRTRAIAARLTAALVLAPVLGAAVAGCGADGDGAARGADDGRRAALGDVEVTACRVDDELRWPSATVRITNHTATTSNYVVQIAFEDGNGRQVTVGVAAASAVPPGQDALERAQGTADPYGPVSCRVADVARYASP</sequence>
<dbReference type="eggNOG" id="ENOG50303KJ">
    <property type="taxonomic scope" value="Bacteria"/>
</dbReference>
<evidence type="ECO:0000313" key="3">
    <source>
        <dbReference type="Proteomes" id="UP000007076"/>
    </source>
</evidence>
<keyword evidence="3" id="KW-1185">Reference proteome</keyword>